<feature type="region of interest" description="Disordered" evidence="1">
    <location>
        <begin position="847"/>
        <end position="885"/>
    </location>
</feature>
<feature type="compositionally biased region" description="Polar residues" evidence="1">
    <location>
        <begin position="429"/>
        <end position="454"/>
    </location>
</feature>
<feature type="region of interest" description="Disordered" evidence="1">
    <location>
        <begin position="507"/>
        <end position="555"/>
    </location>
</feature>
<feature type="compositionally biased region" description="Polar residues" evidence="1">
    <location>
        <begin position="126"/>
        <end position="137"/>
    </location>
</feature>
<protein>
    <recommendedName>
        <fullName evidence="2">C2H2-type domain-containing protein</fullName>
    </recommendedName>
</protein>
<dbReference type="PROSITE" id="PS00028">
    <property type="entry name" value="ZINC_FINGER_C2H2_1"/>
    <property type="match status" value="1"/>
</dbReference>
<dbReference type="RefSeq" id="XP_016254330.1">
    <property type="nucleotide sequence ID" value="XM_016387402.1"/>
</dbReference>
<name>A0A0D2DEK0_9EURO</name>
<accession>A0A0D2DEK0</accession>
<gene>
    <name evidence="3" type="ORF">PV07_00911</name>
</gene>
<evidence type="ECO:0000259" key="2">
    <source>
        <dbReference type="PROSITE" id="PS00028"/>
    </source>
</evidence>
<feature type="region of interest" description="Disordered" evidence="1">
    <location>
        <begin position="155"/>
        <end position="211"/>
    </location>
</feature>
<feature type="compositionally biased region" description="Low complexity" evidence="1">
    <location>
        <begin position="250"/>
        <end position="262"/>
    </location>
</feature>
<feature type="compositionally biased region" description="Polar residues" evidence="1">
    <location>
        <begin position="316"/>
        <end position="325"/>
    </location>
</feature>
<organism evidence="3 4">
    <name type="scientific">Cladophialophora immunda</name>
    <dbReference type="NCBI Taxonomy" id="569365"/>
    <lineage>
        <taxon>Eukaryota</taxon>
        <taxon>Fungi</taxon>
        <taxon>Dikarya</taxon>
        <taxon>Ascomycota</taxon>
        <taxon>Pezizomycotina</taxon>
        <taxon>Eurotiomycetes</taxon>
        <taxon>Chaetothyriomycetidae</taxon>
        <taxon>Chaetothyriales</taxon>
        <taxon>Herpotrichiellaceae</taxon>
        <taxon>Cladophialophora</taxon>
    </lineage>
</organism>
<feature type="region of interest" description="Disordered" evidence="1">
    <location>
        <begin position="745"/>
        <end position="768"/>
    </location>
</feature>
<dbReference type="OrthoDB" id="5424797at2759"/>
<feature type="compositionally biased region" description="Polar residues" evidence="1">
    <location>
        <begin position="1102"/>
        <end position="1113"/>
    </location>
</feature>
<dbReference type="EMBL" id="KN847040">
    <property type="protein sequence ID" value="KIW34114.1"/>
    <property type="molecule type" value="Genomic_DNA"/>
</dbReference>
<dbReference type="GeneID" id="27340105"/>
<reference evidence="3 4" key="1">
    <citation type="submission" date="2015-01" db="EMBL/GenBank/DDBJ databases">
        <title>The Genome Sequence of Cladophialophora immunda CBS83496.</title>
        <authorList>
            <consortium name="The Broad Institute Genomics Platform"/>
            <person name="Cuomo C."/>
            <person name="de Hoog S."/>
            <person name="Gorbushina A."/>
            <person name="Stielow B."/>
            <person name="Teixiera M."/>
            <person name="Abouelleil A."/>
            <person name="Chapman S.B."/>
            <person name="Priest M."/>
            <person name="Young S.K."/>
            <person name="Wortman J."/>
            <person name="Nusbaum C."/>
            <person name="Birren B."/>
        </authorList>
    </citation>
    <scope>NUCLEOTIDE SEQUENCE [LARGE SCALE GENOMIC DNA]</scope>
    <source>
        <strain evidence="3 4">CBS 83496</strain>
    </source>
</reference>
<feature type="region of interest" description="Disordered" evidence="1">
    <location>
        <begin position="569"/>
        <end position="590"/>
    </location>
</feature>
<feature type="region of interest" description="Disordered" evidence="1">
    <location>
        <begin position="86"/>
        <end position="137"/>
    </location>
</feature>
<feature type="compositionally biased region" description="Polar residues" evidence="1">
    <location>
        <begin position="1138"/>
        <end position="1147"/>
    </location>
</feature>
<keyword evidence="4" id="KW-1185">Reference proteome</keyword>
<dbReference type="VEuPathDB" id="FungiDB:PV07_00911"/>
<dbReference type="STRING" id="569365.A0A0D2DEK0"/>
<dbReference type="HOGENOM" id="CLU_004655_0_0_1"/>
<evidence type="ECO:0000313" key="3">
    <source>
        <dbReference type="EMBL" id="KIW34114.1"/>
    </source>
</evidence>
<feature type="compositionally biased region" description="Polar residues" evidence="1">
    <location>
        <begin position="521"/>
        <end position="534"/>
    </location>
</feature>
<feature type="compositionally biased region" description="Polar residues" evidence="1">
    <location>
        <begin position="234"/>
        <end position="249"/>
    </location>
</feature>
<feature type="region of interest" description="Disordered" evidence="1">
    <location>
        <begin position="429"/>
        <end position="470"/>
    </location>
</feature>
<feature type="compositionally biased region" description="Polar residues" evidence="1">
    <location>
        <begin position="163"/>
        <end position="211"/>
    </location>
</feature>
<feature type="region of interest" description="Disordered" evidence="1">
    <location>
        <begin position="1026"/>
        <end position="1192"/>
    </location>
</feature>
<proteinExistence type="predicted"/>
<feature type="compositionally biased region" description="Pro residues" evidence="1">
    <location>
        <begin position="745"/>
        <end position="760"/>
    </location>
</feature>
<feature type="domain" description="C2H2-type" evidence="2">
    <location>
        <begin position="1226"/>
        <end position="1249"/>
    </location>
</feature>
<feature type="region of interest" description="Disordered" evidence="1">
    <location>
        <begin position="783"/>
        <end position="824"/>
    </location>
</feature>
<feature type="compositionally biased region" description="Polar residues" evidence="1">
    <location>
        <begin position="1154"/>
        <end position="1175"/>
    </location>
</feature>
<evidence type="ECO:0000313" key="4">
    <source>
        <dbReference type="Proteomes" id="UP000054466"/>
    </source>
</evidence>
<dbReference type="Proteomes" id="UP000054466">
    <property type="component" value="Unassembled WGS sequence"/>
</dbReference>
<evidence type="ECO:0000256" key="1">
    <source>
        <dbReference type="SAM" id="MobiDB-lite"/>
    </source>
</evidence>
<feature type="compositionally biased region" description="Low complexity" evidence="1">
    <location>
        <begin position="507"/>
        <end position="520"/>
    </location>
</feature>
<feature type="compositionally biased region" description="Low complexity" evidence="1">
    <location>
        <begin position="1057"/>
        <end position="1078"/>
    </location>
</feature>
<feature type="region of interest" description="Disordered" evidence="1">
    <location>
        <begin position="706"/>
        <end position="725"/>
    </location>
</feature>
<dbReference type="InterPro" id="IPR013087">
    <property type="entry name" value="Znf_C2H2_type"/>
</dbReference>
<feature type="region of interest" description="Disordered" evidence="1">
    <location>
        <begin position="234"/>
        <end position="325"/>
    </location>
</feature>
<feature type="compositionally biased region" description="Pro residues" evidence="1">
    <location>
        <begin position="874"/>
        <end position="883"/>
    </location>
</feature>
<sequence length="1472" mass="161174">MDHIGRPVMSYHLHTGFGGSYNSQEENINNSYSSGGHESANNRYPTHASYPRDIRQPHASASGYDWAVQHQQNFPNSADQRTAYNTNAWDDRRTQITPDDDRTRQGQHATQAAAGGGGSGHAYYNPTPSNLAGQNNNSRLNNLAYVSGLDDTALQRHEHHQQHSSTASTVNHPSTAVNRVRSPATTHSTSRYENAQPSTYGYGSGLPSQNQQNPLLGALTAFDGAVNARFQQGSAAMGGHSSTSPVMENSSSRQQFSQRAASPYYQPQVTKTQAQGCRSSTTSQANYGRTTSAASTTQEKARQIANISQHRRGPSMESSHGNAQPQVQMVKSISNLLTLSAEEPPRSQHSAALEPQSMPNYIDPSQVFNPFHKEHERRRREIAAQAEAAMRRKAEEEVAAKRKAEVEAISTAENREQLTRAPAAVTATPNITKANKMANQTKQTKRTTSPVQKPSENEHQPDRQPNSMDGEADMAAGLKVMMEKMQEFRNKDPALFQKLWDDMRNTSSVPSVPLQSPSPQIRTQQALPTTQSRPRPNGYRVVVENNPEGLPDLGRFPAERRIRGTYNNKTSSETETATVKEAKSTGPIPISKQETITTPAEQRTSTPAVPSIKKTVLLSQGFPPPQSTGETMWPEDKRNTLAQVAVRFLKASPENKESEITTEDIHTILEQNPSYTDLCLMLEKKGLKFHRGQFARQLLSDVPQLRGPLKTPLPQAPPAPLASQAPVPAPALEISAASAQSAVMPPGPLPVNTPAPPPHIPASAPTPGAVPVIKFNTGFQAARQSPFRGHPPASLHGQMQRPKPTRNHHQPRAEPTPGSKEAMARKRDFSELVDLTALSDNEDYVMSKKQARVDSPSPEPTDLFQKHQDQPSHAHPPPLPVPYTGPGYPAPLRFDPRFPQQPQGYVPLPHYPPPHLPAPSVAPPPPPQPHRPIRILAKPINKQEALRKTYYDAKTVARDVLIAAGRHPTERPLNAHMAGLLGKYVEFDSDLSTFDWNAIDPGGPLAPQVPYADVPTEPPRFRLGEAGIRRRGQVPPPQSETVQKGLLPDQGKRRMSPPALAPVTATATATATATSTVGPPAPKVKTRPPQPPSPTSLSQVSTKLQSPRVSLRSQARETEKVIPKSTPKSVIPQKRRQSLISSNSSPVSDRRQSTRSASTQVPSTVESKTMSTGVFFSSGKRRGRPPGAKNLQPTVTTMKKAAVQELSSIEVTIPSPASPSLPVFKCRWRGCKAHLHNLKTLQNHISKVHRPTAEVLKEDGGYICWWKRCEYLVDDGEGSLRPSEIFDNLKDWLGHIEEHMKEVASKIGDGPTTKIIGKETSAAPKTFDVSRFVFDPPSQPSSTSFTRTISHTDPQTLLRDKVRYLSDEQGRITTPDVSVKSVQDALEPDTMTLLKAERSDAEKQAQKSFMKTHRTEKSSPRAVAEETLKAMAARKAKIGPGIDRGGCILVNEARRATLIQNPGIQRVVDGDY</sequence>
<feature type="compositionally biased region" description="Polar residues" evidence="1">
    <location>
        <begin position="265"/>
        <end position="298"/>
    </location>
</feature>
<feature type="compositionally biased region" description="Basic and acidic residues" evidence="1">
    <location>
        <begin position="89"/>
        <end position="104"/>
    </location>
</feature>